<dbReference type="PROSITE" id="PS50222">
    <property type="entry name" value="EF_HAND_2"/>
    <property type="match status" value="2"/>
</dbReference>
<dbReference type="GO" id="GO:0032587">
    <property type="term" value="C:ruffle membrane"/>
    <property type="evidence" value="ECO:0007669"/>
    <property type="project" value="TreeGrafter"/>
</dbReference>
<dbReference type="Gene3D" id="2.30.29.30">
    <property type="entry name" value="Pleckstrin-homology domain (PH domain)/Phosphotyrosine-binding domain (PTB)"/>
    <property type="match status" value="1"/>
</dbReference>
<proteinExistence type="predicted"/>
<reference evidence="5" key="1">
    <citation type="submission" date="2023-03" db="EMBL/GenBank/DDBJ databases">
        <authorList>
            <person name="Steffen K."/>
            <person name="Cardenas P."/>
        </authorList>
    </citation>
    <scope>NUCLEOTIDE SEQUENCE</scope>
</reference>
<keyword evidence="2" id="KW-0106">Calcium</keyword>
<dbReference type="CDD" id="cd13362">
    <property type="entry name" value="PH_PLC_gamma"/>
    <property type="match status" value="1"/>
</dbReference>
<dbReference type="PROSITE" id="PS00018">
    <property type="entry name" value="EF_HAND_1"/>
    <property type="match status" value="1"/>
</dbReference>
<dbReference type="InterPro" id="IPR011993">
    <property type="entry name" value="PH-like_dom_sf"/>
</dbReference>
<dbReference type="EMBL" id="CASHTH010002633">
    <property type="protein sequence ID" value="CAI8032849.1"/>
    <property type="molecule type" value="Genomic_DNA"/>
</dbReference>
<name>A0AA35SNK3_GEOBA</name>
<protein>
    <submittedName>
        <fullName evidence="5">1-phosphatidylinositol 4,5-bisphosphate phosphodiesterase gamma-1</fullName>
    </submittedName>
</protein>
<dbReference type="InterPro" id="IPR001849">
    <property type="entry name" value="PH_domain"/>
</dbReference>
<sequence length="359" mass="41965">MSTKSRSAGPGTADMARMAVGSSAEIPQILHALDQGTVMIKFFRKRKVPERRVFCLKTDTFEILQYPMGRGKHTLCEESIDIREIKEVRDGIGSKDFERQPEELRKLDQFCCYVIYYGAEFKLKTLSVAALCRDECDAWLKALRHITHPANFSSHIMTQRWLHKEFRLLDTNNSGTINANDLRKFLTKINNRTFLSRFRQVFQDFDYTKSGTIGLEEFVNMYHMLIYVKSVGEKFYPYCLDKTNITFPELLNFLREQQKDKRMEEPGYAATLVRDFIRSSNRVRDTRQPSLTLPEFVCFLFSKRNSVFNEEHSVVYQDMDRPLCHYWMASSHNTSVSPNNPHPRCLFQIMPTLLVSPKE</sequence>
<dbReference type="InterPro" id="IPR001192">
    <property type="entry name" value="PI-PLC_fam"/>
</dbReference>
<dbReference type="Pfam" id="PF23583">
    <property type="entry name" value="EF_HAND_2_PLCG"/>
    <property type="match status" value="1"/>
</dbReference>
<dbReference type="SUPFAM" id="SSF51695">
    <property type="entry name" value="PLC-like phosphodiesterases"/>
    <property type="match status" value="1"/>
</dbReference>
<feature type="domain" description="EF-hand" evidence="4">
    <location>
        <begin position="157"/>
        <end position="192"/>
    </location>
</feature>
<dbReference type="InterPro" id="IPR057061">
    <property type="entry name" value="PLCG_EF-hand_2"/>
</dbReference>
<evidence type="ECO:0000259" key="4">
    <source>
        <dbReference type="PROSITE" id="PS50222"/>
    </source>
</evidence>
<organism evidence="5 6">
    <name type="scientific">Geodia barretti</name>
    <name type="common">Barrett's horny sponge</name>
    <dbReference type="NCBI Taxonomy" id="519541"/>
    <lineage>
        <taxon>Eukaryota</taxon>
        <taxon>Metazoa</taxon>
        <taxon>Porifera</taxon>
        <taxon>Demospongiae</taxon>
        <taxon>Heteroscleromorpha</taxon>
        <taxon>Tetractinellida</taxon>
        <taxon>Astrophorina</taxon>
        <taxon>Geodiidae</taxon>
        <taxon>Geodia</taxon>
    </lineage>
</organism>
<gene>
    <name evidence="5" type="ORF">GBAR_LOCUS18542</name>
</gene>
<dbReference type="SMART" id="SM00233">
    <property type="entry name" value="PH"/>
    <property type="match status" value="1"/>
</dbReference>
<dbReference type="Pfam" id="PF13499">
    <property type="entry name" value="EF-hand_7"/>
    <property type="match status" value="1"/>
</dbReference>
<comment type="caution">
    <text evidence="5">The sequence shown here is derived from an EMBL/GenBank/DDBJ whole genome shotgun (WGS) entry which is preliminary data.</text>
</comment>
<dbReference type="SUPFAM" id="SSF47473">
    <property type="entry name" value="EF-hand"/>
    <property type="match status" value="1"/>
</dbReference>
<keyword evidence="6" id="KW-1185">Reference proteome</keyword>
<dbReference type="PANTHER" id="PTHR10336">
    <property type="entry name" value="PHOSPHOINOSITIDE-SPECIFIC PHOSPHOLIPASE C FAMILY PROTEIN"/>
    <property type="match status" value="1"/>
</dbReference>
<dbReference type="InterPro" id="IPR017946">
    <property type="entry name" value="PLC-like_Pdiesterase_TIM-brl"/>
</dbReference>
<comment type="cofactor">
    <cofactor evidence="1">
        <name>Ca(2+)</name>
        <dbReference type="ChEBI" id="CHEBI:29108"/>
    </cofactor>
</comment>
<dbReference type="InterPro" id="IPR002048">
    <property type="entry name" value="EF_hand_dom"/>
</dbReference>
<dbReference type="GO" id="GO:0051209">
    <property type="term" value="P:release of sequestered calcium ion into cytosol"/>
    <property type="evidence" value="ECO:0007669"/>
    <property type="project" value="TreeGrafter"/>
</dbReference>
<dbReference type="GO" id="GO:0046488">
    <property type="term" value="P:phosphatidylinositol metabolic process"/>
    <property type="evidence" value="ECO:0007669"/>
    <property type="project" value="TreeGrafter"/>
</dbReference>
<dbReference type="GO" id="GO:0004435">
    <property type="term" value="F:phosphatidylinositol-4,5-bisphosphate phospholipase C activity"/>
    <property type="evidence" value="ECO:0007669"/>
    <property type="project" value="UniProtKB-EC"/>
</dbReference>
<dbReference type="Gene3D" id="1.10.238.10">
    <property type="entry name" value="EF-hand"/>
    <property type="match status" value="2"/>
</dbReference>
<dbReference type="Proteomes" id="UP001174909">
    <property type="component" value="Unassembled WGS sequence"/>
</dbReference>
<dbReference type="InterPro" id="IPR018247">
    <property type="entry name" value="EF_Hand_1_Ca_BS"/>
</dbReference>
<dbReference type="PANTHER" id="PTHR10336:SF159">
    <property type="entry name" value="1-PHOSPHATIDYLINOSITOL 4,5-BISPHOSPHATE PHOSPHODIESTERASE GAMMA"/>
    <property type="match status" value="1"/>
</dbReference>
<evidence type="ECO:0000256" key="1">
    <source>
        <dbReference type="ARBA" id="ARBA00001913"/>
    </source>
</evidence>
<evidence type="ECO:0000313" key="6">
    <source>
        <dbReference type="Proteomes" id="UP001174909"/>
    </source>
</evidence>
<dbReference type="GO" id="GO:0005509">
    <property type="term" value="F:calcium ion binding"/>
    <property type="evidence" value="ECO:0007669"/>
    <property type="project" value="InterPro"/>
</dbReference>
<evidence type="ECO:0000256" key="3">
    <source>
        <dbReference type="ARBA" id="ARBA00023674"/>
    </source>
</evidence>
<dbReference type="GO" id="GO:0048015">
    <property type="term" value="P:phosphatidylinositol-mediated signaling"/>
    <property type="evidence" value="ECO:0007669"/>
    <property type="project" value="TreeGrafter"/>
</dbReference>
<accession>A0AA35SNK3</accession>
<evidence type="ECO:0000313" key="5">
    <source>
        <dbReference type="EMBL" id="CAI8032849.1"/>
    </source>
</evidence>
<dbReference type="SMART" id="SM00054">
    <property type="entry name" value="EFh"/>
    <property type="match status" value="2"/>
</dbReference>
<feature type="domain" description="EF-hand" evidence="4">
    <location>
        <begin position="193"/>
        <end position="228"/>
    </location>
</feature>
<dbReference type="PROSITE" id="PS50007">
    <property type="entry name" value="PIPLC_X_DOMAIN"/>
    <property type="match status" value="1"/>
</dbReference>
<comment type="catalytic activity">
    <reaction evidence="3">
        <text>a 1,2-diacyl-sn-glycero-3-phospho-(1D-myo-inositol-4,5-bisphosphate) + H2O = 1D-myo-inositol 1,4,5-trisphosphate + a 1,2-diacyl-sn-glycerol + H(+)</text>
        <dbReference type="Rhea" id="RHEA:33179"/>
        <dbReference type="ChEBI" id="CHEBI:15377"/>
        <dbReference type="ChEBI" id="CHEBI:15378"/>
        <dbReference type="ChEBI" id="CHEBI:17815"/>
        <dbReference type="ChEBI" id="CHEBI:58456"/>
        <dbReference type="ChEBI" id="CHEBI:203600"/>
        <dbReference type="EC" id="3.1.4.11"/>
    </reaction>
    <physiologicalReaction direction="left-to-right" evidence="3">
        <dbReference type="Rhea" id="RHEA:33180"/>
    </physiologicalReaction>
</comment>
<dbReference type="InterPro" id="IPR011992">
    <property type="entry name" value="EF-hand-dom_pair"/>
</dbReference>
<dbReference type="SUPFAM" id="SSF50729">
    <property type="entry name" value="PH domain-like"/>
    <property type="match status" value="1"/>
</dbReference>
<dbReference type="Gene3D" id="3.20.20.190">
    <property type="entry name" value="Phosphatidylinositol (PI) phosphodiesterase"/>
    <property type="match status" value="1"/>
</dbReference>
<evidence type="ECO:0000256" key="2">
    <source>
        <dbReference type="ARBA" id="ARBA00022837"/>
    </source>
</evidence>
<dbReference type="AlphaFoldDB" id="A0AA35SNK3"/>